<gene>
    <name evidence="10" type="ORF">OUO13_19280</name>
</gene>
<dbReference type="InterPro" id="IPR051395">
    <property type="entry name" value="Cytochrome_c_Peroxidase/MauG"/>
</dbReference>
<evidence type="ECO:0000256" key="2">
    <source>
        <dbReference type="ARBA" id="ARBA00022617"/>
    </source>
</evidence>
<name>A0A9X3IVJ9_9GAMM</name>
<organism evidence="10 11">
    <name type="scientific">Parathalassolituus penaei</name>
    <dbReference type="NCBI Taxonomy" id="2997323"/>
    <lineage>
        <taxon>Bacteria</taxon>
        <taxon>Pseudomonadati</taxon>
        <taxon>Pseudomonadota</taxon>
        <taxon>Gammaproteobacteria</taxon>
        <taxon>Oceanospirillales</taxon>
        <taxon>Oceanospirillaceae</taxon>
        <taxon>Parathalassolituus</taxon>
    </lineage>
</organism>
<keyword evidence="8" id="KW-0732">Signal</keyword>
<dbReference type="EMBL" id="JAPNOA010000059">
    <property type="protein sequence ID" value="MCY0967328.1"/>
    <property type="molecule type" value="Genomic_DNA"/>
</dbReference>
<feature type="region of interest" description="Disordered" evidence="7">
    <location>
        <begin position="391"/>
        <end position="417"/>
    </location>
</feature>
<keyword evidence="4" id="KW-0560">Oxidoreductase</keyword>
<dbReference type="Proteomes" id="UP001150830">
    <property type="component" value="Unassembled WGS sequence"/>
</dbReference>
<dbReference type="PROSITE" id="PS51007">
    <property type="entry name" value="CYTC"/>
    <property type="match status" value="1"/>
</dbReference>
<dbReference type="GO" id="GO:0020037">
    <property type="term" value="F:heme binding"/>
    <property type="evidence" value="ECO:0007669"/>
    <property type="project" value="InterPro"/>
</dbReference>
<keyword evidence="2 6" id="KW-0349">Heme</keyword>
<evidence type="ECO:0000256" key="4">
    <source>
        <dbReference type="ARBA" id="ARBA00023002"/>
    </source>
</evidence>
<dbReference type="GO" id="GO:0009055">
    <property type="term" value="F:electron transfer activity"/>
    <property type="evidence" value="ECO:0007669"/>
    <property type="project" value="InterPro"/>
</dbReference>
<sequence>MITAPTPARLATAWTAMFAIAALLMGCDQPTPATGAGTAAHLAPAQATPAAVVLASDYVWQLPEGVDLPRIPANNPMTQAGFELGRHLFYDPRMSANGNIACASCHHQDKGFSDGLPHPFGTYGDAHPRNAQALGNTAWYASLNWGNPVTVQLERQIRIPMFGDTPFEHGLEEHNQARVLATLVSDPTYQKLLVAAYPGPQPDWNYVNHIVPALATFVRGLTSFDSPWDHYLQGDTQALSVAAQRGLALFSSDRLHCSQCHEANHFLTDSHVSQRQAAQHSGFHNNASVASFDFPNTGKFEATGKPEDLGLFRTPSLRNIALTAPYMHDGSLPDLRAVIRTYAAAGKTTQNRDPLITGFTLSAGEETDLLAFLCSLTDEQFVSDPRYANPWPDANGQLRPETPTPQPAKPGVPVQCL</sequence>
<dbReference type="AlphaFoldDB" id="A0A9X3IVJ9"/>
<evidence type="ECO:0000256" key="1">
    <source>
        <dbReference type="ARBA" id="ARBA00004196"/>
    </source>
</evidence>
<evidence type="ECO:0000313" key="10">
    <source>
        <dbReference type="EMBL" id="MCY0967328.1"/>
    </source>
</evidence>
<dbReference type="Pfam" id="PF03150">
    <property type="entry name" value="CCP_MauG"/>
    <property type="match status" value="1"/>
</dbReference>
<evidence type="ECO:0000313" key="11">
    <source>
        <dbReference type="Proteomes" id="UP001150830"/>
    </source>
</evidence>
<dbReference type="GO" id="GO:0046872">
    <property type="term" value="F:metal ion binding"/>
    <property type="evidence" value="ECO:0007669"/>
    <property type="project" value="UniProtKB-KW"/>
</dbReference>
<reference evidence="10" key="1">
    <citation type="submission" date="2022-11" db="EMBL/GenBank/DDBJ databases">
        <title>Parathalassolutuus dongxingensis gen. nov., sp. nov., a novel member of family Oceanospirillaceae isolated from a coastal shrimp pond in Guangxi, China.</title>
        <authorList>
            <person name="Chen H."/>
        </authorList>
    </citation>
    <scope>NUCLEOTIDE SEQUENCE</scope>
    <source>
        <strain evidence="10">G-43</strain>
    </source>
</reference>
<accession>A0A9X3IVJ9</accession>
<evidence type="ECO:0000256" key="8">
    <source>
        <dbReference type="SAM" id="SignalP"/>
    </source>
</evidence>
<evidence type="ECO:0000256" key="6">
    <source>
        <dbReference type="PROSITE-ProRule" id="PRU00433"/>
    </source>
</evidence>
<dbReference type="SUPFAM" id="SSF46626">
    <property type="entry name" value="Cytochrome c"/>
    <property type="match status" value="2"/>
</dbReference>
<comment type="subcellular location">
    <subcellularLocation>
        <location evidence="1">Cell envelope</location>
    </subcellularLocation>
</comment>
<dbReference type="Gene3D" id="1.10.760.10">
    <property type="entry name" value="Cytochrome c-like domain"/>
    <property type="match status" value="2"/>
</dbReference>
<feature type="domain" description="Cytochrome c" evidence="9">
    <location>
        <begin position="241"/>
        <end position="377"/>
    </location>
</feature>
<keyword evidence="5 6" id="KW-0408">Iron</keyword>
<dbReference type="PANTHER" id="PTHR30600">
    <property type="entry name" value="CYTOCHROME C PEROXIDASE-RELATED"/>
    <property type="match status" value="1"/>
</dbReference>
<evidence type="ECO:0000256" key="7">
    <source>
        <dbReference type="SAM" id="MobiDB-lite"/>
    </source>
</evidence>
<dbReference type="PANTHER" id="PTHR30600:SF14">
    <property type="entry name" value="CYTOCHROME C PEROXIDASE"/>
    <property type="match status" value="1"/>
</dbReference>
<dbReference type="GO" id="GO:0004130">
    <property type="term" value="F:cytochrome-c peroxidase activity"/>
    <property type="evidence" value="ECO:0007669"/>
    <property type="project" value="TreeGrafter"/>
</dbReference>
<comment type="caution">
    <text evidence="10">The sequence shown here is derived from an EMBL/GenBank/DDBJ whole genome shotgun (WGS) entry which is preliminary data.</text>
</comment>
<dbReference type="InterPro" id="IPR004852">
    <property type="entry name" value="Di-haem_cyt_c_peroxidsae"/>
</dbReference>
<feature type="signal peptide" evidence="8">
    <location>
        <begin position="1"/>
        <end position="21"/>
    </location>
</feature>
<dbReference type="InterPro" id="IPR009056">
    <property type="entry name" value="Cyt_c-like_dom"/>
</dbReference>
<proteinExistence type="predicted"/>
<dbReference type="RefSeq" id="WP_283175530.1">
    <property type="nucleotide sequence ID" value="NZ_JAPNOA010000059.1"/>
</dbReference>
<evidence type="ECO:0000256" key="3">
    <source>
        <dbReference type="ARBA" id="ARBA00022723"/>
    </source>
</evidence>
<evidence type="ECO:0000256" key="5">
    <source>
        <dbReference type="ARBA" id="ARBA00023004"/>
    </source>
</evidence>
<evidence type="ECO:0000259" key="9">
    <source>
        <dbReference type="PROSITE" id="PS51007"/>
    </source>
</evidence>
<feature type="chain" id="PRO_5040771347" evidence="8">
    <location>
        <begin position="22"/>
        <end position="417"/>
    </location>
</feature>
<protein>
    <submittedName>
        <fullName evidence="10">Di-heme enzyme</fullName>
    </submittedName>
</protein>
<dbReference type="GO" id="GO:0030313">
    <property type="term" value="C:cell envelope"/>
    <property type="evidence" value="ECO:0007669"/>
    <property type="project" value="UniProtKB-SubCell"/>
</dbReference>
<keyword evidence="3 6" id="KW-0479">Metal-binding</keyword>
<keyword evidence="11" id="KW-1185">Reference proteome</keyword>
<dbReference type="InterPro" id="IPR036909">
    <property type="entry name" value="Cyt_c-like_dom_sf"/>
</dbReference>